<evidence type="ECO:0000256" key="2">
    <source>
        <dbReference type="PROSITE-ProRule" id="PRU00169"/>
    </source>
</evidence>
<dbReference type="EMBL" id="CP001614">
    <property type="protein sequence ID" value="ACR11574.1"/>
    <property type="molecule type" value="Genomic_DNA"/>
</dbReference>
<dbReference type="Gene3D" id="3.40.50.2300">
    <property type="match status" value="1"/>
</dbReference>
<dbReference type="PROSITE" id="PS50110">
    <property type="entry name" value="RESPONSE_REGULATORY"/>
    <property type="match status" value="1"/>
</dbReference>
<name>C5BIN4_TERTT</name>
<feature type="modified residue" description="4-aspartylphosphate" evidence="2">
    <location>
        <position position="55"/>
    </location>
</feature>
<feature type="domain" description="Response regulatory" evidence="4">
    <location>
        <begin position="7"/>
        <end position="122"/>
    </location>
</feature>
<gene>
    <name evidence="5" type="ordered locus">TERTU_2006</name>
</gene>
<accession>C5BIN4</accession>
<dbReference type="HOGENOM" id="CLU_059002_0_0_6"/>
<keyword evidence="1 2" id="KW-0597">Phosphoprotein</keyword>
<dbReference type="InterPro" id="IPR011006">
    <property type="entry name" value="CheY-like_superfamily"/>
</dbReference>
<evidence type="ECO:0000313" key="5">
    <source>
        <dbReference type="EMBL" id="ACR11574.1"/>
    </source>
</evidence>
<evidence type="ECO:0000256" key="1">
    <source>
        <dbReference type="ARBA" id="ARBA00022553"/>
    </source>
</evidence>
<proteinExistence type="predicted"/>
<organism evidence="5 6">
    <name type="scientific">Teredinibacter turnerae (strain ATCC 39867 / T7901)</name>
    <dbReference type="NCBI Taxonomy" id="377629"/>
    <lineage>
        <taxon>Bacteria</taxon>
        <taxon>Pseudomonadati</taxon>
        <taxon>Pseudomonadota</taxon>
        <taxon>Gammaproteobacteria</taxon>
        <taxon>Cellvibrionales</taxon>
        <taxon>Cellvibrionaceae</taxon>
        <taxon>Teredinibacter</taxon>
    </lineage>
</organism>
<dbReference type="SMART" id="SM00448">
    <property type="entry name" value="REC"/>
    <property type="match status" value="1"/>
</dbReference>
<dbReference type="OrthoDB" id="8874570at2"/>
<keyword evidence="6" id="KW-1185">Reference proteome</keyword>
<evidence type="ECO:0000313" key="6">
    <source>
        <dbReference type="Proteomes" id="UP000009080"/>
    </source>
</evidence>
<evidence type="ECO:0000256" key="3">
    <source>
        <dbReference type="SAM" id="MobiDB-lite"/>
    </source>
</evidence>
<dbReference type="InterPro" id="IPR050595">
    <property type="entry name" value="Bact_response_regulator"/>
</dbReference>
<protein>
    <submittedName>
        <fullName evidence="5">Response regulator receiver protein</fullName>
    </submittedName>
</protein>
<dbReference type="GO" id="GO:0000160">
    <property type="term" value="P:phosphorelay signal transduction system"/>
    <property type="evidence" value="ECO:0007669"/>
    <property type="project" value="InterPro"/>
</dbReference>
<dbReference type="PANTHER" id="PTHR44591">
    <property type="entry name" value="STRESS RESPONSE REGULATOR PROTEIN 1"/>
    <property type="match status" value="1"/>
</dbReference>
<dbReference type="Pfam" id="PF00072">
    <property type="entry name" value="Response_reg"/>
    <property type="match status" value="1"/>
</dbReference>
<evidence type="ECO:0000259" key="4">
    <source>
        <dbReference type="PROSITE" id="PS50110"/>
    </source>
</evidence>
<dbReference type="eggNOG" id="COG3437">
    <property type="taxonomic scope" value="Bacteria"/>
</dbReference>
<dbReference type="Proteomes" id="UP000009080">
    <property type="component" value="Chromosome"/>
</dbReference>
<reference evidence="5 6" key="1">
    <citation type="journal article" date="2009" name="PLoS ONE">
        <title>The complete genome of Teredinibacter turnerae T7901: an intracellular endosymbiont of marine wood-boring bivalves (shipworms).</title>
        <authorList>
            <person name="Yang J.C."/>
            <person name="Madupu R."/>
            <person name="Durkin A.S."/>
            <person name="Ekborg N.A."/>
            <person name="Pedamallu C.S."/>
            <person name="Hostetler J.B."/>
            <person name="Radune D."/>
            <person name="Toms B.S."/>
            <person name="Henrissat B."/>
            <person name="Coutinho P.M."/>
            <person name="Schwarz S."/>
            <person name="Field L."/>
            <person name="Trindade-Silva A.E."/>
            <person name="Soares C.A.G."/>
            <person name="Elshahawi S."/>
            <person name="Hanora A."/>
            <person name="Schmidt E.W."/>
            <person name="Haygood M.G."/>
            <person name="Posfai J."/>
            <person name="Benner J."/>
            <person name="Madinger C."/>
            <person name="Nove J."/>
            <person name="Anton B."/>
            <person name="Chaudhary K."/>
            <person name="Foster J."/>
            <person name="Holman A."/>
            <person name="Kumar S."/>
            <person name="Lessard P.A."/>
            <person name="Luyten Y.A."/>
            <person name="Slatko B."/>
            <person name="Wood N."/>
            <person name="Wu B."/>
            <person name="Teplitski M."/>
            <person name="Mougous J.D."/>
            <person name="Ward N."/>
            <person name="Eisen J.A."/>
            <person name="Badger J.H."/>
            <person name="Distel D.L."/>
        </authorList>
    </citation>
    <scope>NUCLEOTIDE SEQUENCE [LARGE SCALE GENOMIC DNA]</scope>
    <source>
        <strain evidence="6">ATCC 39867 / T7901</strain>
    </source>
</reference>
<dbReference type="STRING" id="377629.TERTU_2006"/>
<dbReference type="AlphaFoldDB" id="C5BIN4"/>
<feature type="region of interest" description="Disordered" evidence="3">
    <location>
        <begin position="371"/>
        <end position="390"/>
    </location>
</feature>
<dbReference type="SUPFAM" id="SSF52172">
    <property type="entry name" value="CheY-like"/>
    <property type="match status" value="1"/>
</dbReference>
<sequence length="390" mass="43675">MTEQKKQVLIVDDAPTDIQFVIENLKDEFAIKVAGTGRKALELAEAYPPVAILLDVTMPELNGYETCEKLKSIDATKDIEVLFVSANDSIEEILKGYEVGGSDYIVKPVNPEELRRKVRLAVQNTEARFSVVSEKKAAMEAAMTAIMDASEQAFVVGFLRQSFNVTSFKDLAKLTVEYTSKFGLANTVQIRGPWETITVSSALPIAPLESELMYRLADSGRILEKGKRLILNFPLVSQLVKNMPNDDPDKCGRLRDHLALIIEGASNCAKNILVNDEIARLIEESNETLLQIQKLQTNQKETNMKIMDRLMDEVQQSFLTFGMSEEQEDLVLSKIRDAVDDTLDNFEAGLKIDEELKNIVERLEDATVHMQVSEPYSGEENSADDDDFLL</sequence>
<feature type="compositionally biased region" description="Acidic residues" evidence="3">
    <location>
        <begin position="381"/>
        <end position="390"/>
    </location>
</feature>
<dbReference type="RefSeq" id="WP_015817686.1">
    <property type="nucleotide sequence ID" value="NC_012997.1"/>
</dbReference>
<dbReference type="KEGG" id="ttu:TERTU_2006"/>
<dbReference type="InterPro" id="IPR001789">
    <property type="entry name" value="Sig_transdc_resp-reg_receiver"/>
</dbReference>
<dbReference type="PANTHER" id="PTHR44591:SF3">
    <property type="entry name" value="RESPONSE REGULATORY DOMAIN-CONTAINING PROTEIN"/>
    <property type="match status" value="1"/>
</dbReference>